<reference evidence="1 2" key="1">
    <citation type="submission" date="2022-10" db="EMBL/GenBank/DDBJ databases">
        <title>Roseococcus glaciei nov., sp. nov., isolated from glacier.</title>
        <authorList>
            <person name="Liu Q."/>
            <person name="Xin Y.-H."/>
        </authorList>
    </citation>
    <scope>NUCLEOTIDE SEQUENCE [LARGE SCALE GENOMIC DNA]</scope>
    <source>
        <strain evidence="1 2">MDT2-1-1</strain>
    </source>
</reference>
<organism evidence="1 2">
    <name type="scientific">Sabulicella glaciei</name>
    <dbReference type="NCBI Taxonomy" id="2984948"/>
    <lineage>
        <taxon>Bacteria</taxon>
        <taxon>Pseudomonadati</taxon>
        <taxon>Pseudomonadota</taxon>
        <taxon>Alphaproteobacteria</taxon>
        <taxon>Acetobacterales</taxon>
        <taxon>Acetobacteraceae</taxon>
        <taxon>Sabulicella</taxon>
    </lineage>
</organism>
<proteinExistence type="predicted"/>
<dbReference type="InterPro" id="IPR011006">
    <property type="entry name" value="CheY-like_superfamily"/>
</dbReference>
<dbReference type="SUPFAM" id="SSF52172">
    <property type="entry name" value="CheY-like"/>
    <property type="match status" value="1"/>
</dbReference>
<name>A0ABT3NWQ7_9PROT</name>
<gene>
    <name evidence="1" type="ORF">OF850_13175</name>
</gene>
<dbReference type="Proteomes" id="UP001526430">
    <property type="component" value="Unassembled WGS sequence"/>
</dbReference>
<sequence>MSRPAVWTAEERRDFSMTLNRTTSSPKVLAVEDDYTLASALARSLEAAGARVAGPVGTLSAALRMLEREGGIAAAILDVDLHGELVFPLASVLWKRDIPFVFAGAFPRGGIPLAFRPVPWLQKPVPVDQALRLLKLSEHLAVPAQAVVEEELLAA</sequence>
<evidence type="ECO:0000313" key="1">
    <source>
        <dbReference type="EMBL" id="MCW8086584.1"/>
    </source>
</evidence>
<comment type="caution">
    <text evidence="1">The sequence shown here is derived from an EMBL/GenBank/DDBJ whole genome shotgun (WGS) entry which is preliminary data.</text>
</comment>
<evidence type="ECO:0000313" key="2">
    <source>
        <dbReference type="Proteomes" id="UP001526430"/>
    </source>
</evidence>
<keyword evidence="2" id="KW-1185">Reference proteome</keyword>
<accession>A0ABT3NWQ7</accession>
<dbReference type="EMBL" id="JAPFQI010000009">
    <property type="protein sequence ID" value="MCW8086584.1"/>
    <property type="molecule type" value="Genomic_DNA"/>
</dbReference>
<dbReference type="RefSeq" id="WP_301590654.1">
    <property type="nucleotide sequence ID" value="NZ_JAPFQI010000009.1"/>
</dbReference>
<protein>
    <submittedName>
        <fullName evidence="1">Response regulator</fullName>
    </submittedName>
</protein>
<dbReference type="Gene3D" id="3.40.50.2300">
    <property type="match status" value="1"/>
</dbReference>